<dbReference type="SUPFAM" id="SSF55031">
    <property type="entry name" value="Bacterial exopeptidase dimerisation domain"/>
    <property type="match status" value="1"/>
</dbReference>
<dbReference type="SUPFAM" id="SSF53187">
    <property type="entry name" value="Zn-dependent exopeptidases"/>
    <property type="match status" value="1"/>
</dbReference>
<feature type="binding site" evidence="2">
    <location>
        <position position="141"/>
    </location>
    <ligand>
        <name>Mn(2+)</name>
        <dbReference type="ChEBI" id="CHEBI:29035"/>
        <label>2</label>
    </ligand>
</feature>
<dbReference type="PANTHER" id="PTHR11014:SF63">
    <property type="entry name" value="METALLOPEPTIDASE, PUTATIVE (AFU_ORTHOLOGUE AFUA_6G09600)-RELATED"/>
    <property type="match status" value="1"/>
</dbReference>
<dbReference type="Pfam" id="PF07687">
    <property type="entry name" value="M20_dimer"/>
    <property type="match status" value="1"/>
</dbReference>
<keyword evidence="5" id="KW-1185">Reference proteome</keyword>
<dbReference type="EMBL" id="ACJX03000001">
    <property type="protein sequence ID" value="KRT34470.1"/>
    <property type="molecule type" value="Genomic_DNA"/>
</dbReference>
<evidence type="ECO:0000313" key="4">
    <source>
        <dbReference type="EMBL" id="KRT34470.1"/>
    </source>
</evidence>
<dbReference type="Gene3D" id="3.30.70.360">
    <property type="match status" value="1"/>
</dbReference>
<accession>A0A0T5X832</accession>
<organism evidence="4 5">
    <name type="scientific">Acetomicrobium hydrogeniformans ATCC BAA-1850</name>
    <dbReference type="NCBI Taxonomy" id="592015"/>
    <lineage>
        <taxon>Bacteria</taxon>
        <taxon>Thermotogati</taxon>
        <taxon>Synergistota</taxon>
        <taxon>Synergistia</taxon>
        <taxon>Synergistales</taxon>
        <taxon>Acetomicrobiaceae</taxon>
        <taxon>Acetomicrobium</taxon>
    </lineage>
</organism>
<dbReference type="PANTHER" id="PTHR11014">
    <property type="entry name" value="PEPTIDASE M20 FAMILY MEMBER"/>
    <property type="match status" value="1"/>
</dbReference>
<evidence type="ECO:0000256" key="1">
    <source>
        <dbReference type="ARBA" id="ARBA00022801"/>
    </source>
</evidence>
<dbReference type="NCBIfam" id="TIGR01891">
    <property type="entry name" value="amidohydrolases"/>
    <property type="match status" value="1"/>
</dbReference>
<protein>
    <submittedName>
        <fullName evidence="4">Amidohydrolase</fullName>
    </submittedName>
</protein>
<keyword evidence="2" id="KW-0464">Manganese</keyword>
<dbReference type="Proteomes" id="UP000005273">
    <property type="component" value="Unassembled WGS sequence"/>
</dbReference>
<dbReference type="FunFam" id="3.30.70.360:FF:000001">
    <property type="entry name" value="N-acetyldiaminopimelate deacetylase"/>
    <property type="match status" value="1"/>
</dbReference>
<keyword evidence="2" id="KW-0479">Metal-binding</keyword>
<dbReference type="InterPro" id="IPR011650">
    <property type="entry name" value="Peptidase_M20_dimer"/>
</dbReference>
<feature type="binding site" evidence="2">
    <location>
        <position position="370"/>
    </location>
    <ligand>
        <name>Mn(2+)</name>
        <dbReference type="ChEBI" id="CHEBI:29035"/>
        <label>2</label>
    </ligand>
</feature>
<dbReference type="Pfam" id="PF01546">
    <property type="entry name" value="Peptidase_M20"/>
    <property type="match status" value="1"/>
</dbReference>
<comment type="cofactor">
    <cofactor evidence="2">
        <name>Mn(2+)</name>
        <dbReference type="ChEBI" id="CHEBI:29035"/>
    </cofactor>
    <text evidence="2">The Mn(2+) ion enhances activity.</text>
</comment>
<dbReference type="Gene3D" id="3.40.630.10">
    <property type="entry name" value="Zn peptidases"/>
    <property type="match status" value="1"/>
</dbReference>
<dbReference type="RefSeq" id="WP_009200648.1">
    <property type="nucleotide sequence ID" value="NZ_ACJX03000001.1"/>
</dbReference>
<feature type="binding site" evidence="2">
    <location>
        <position position="105"/>
    </location>
    <ligand>
        <name>Mn(2+)</name>
        <dbReference type="ChEBI" id="CHEBI:29035"/>
        <label>2</label>
    </ligand>
</feature>
<feature type="binding site" evidence="2">
    <location>
        <position position="167"/>
    </location>
    <ligand>
        <name>Mn(2+)</name>
        <dbReference type="ChEBI" id="CHEBI:29035"/>
        <label>2</label>
    </ligand>
</feature>
<evidence type="ECO:0000256" key="2">
    <source>
        <dbReference type="PIRSR" id="PIRSR005962-1"/>
    </source>
</evidence>
<feature type="binding site" evidence="2">
    <location>
        <position position="107"/>
    </location>
    <ligand>
        <name>Mn(2+)</name>
        <dbReference type="ChEBI" id="CHEBI:29035"/>
        <label>2</label>
    </ligand>
</feature>
<proteinExistence type="predicted"/>
<dbReference type="eggNOG" id="COG1473">
    <property type="taxonomic scope" value="Bacteria"/>
</dbReference>
<feature type="domain" description="Peptidase M20 dimerisation" evidence="3">
    <location>
        <begin position="195"/>
        <end position="286"/>
    </location>
</feature>
<dbReference type="CDD" id="cd03886">
    <property type="entry name" value="M20_Acy1"/>
    <property type="match status" value="1"/>
</dbReference>
<dbReference type="OrthoDB" id="5892at2"/>
<dbReference type="GO" id="GO:0050118">
    <property type="term" value="F:N-acetyldiaminopimelate deacetylase activity"/>
    <property type="evidence" value="ECO:0007669"/>
    <property type="project" value="UniProtKB-ARBA"/>
</dbReference>
<dbReference type="PIRSF" id="PIRSF005962">
    <property type="entry name" value="Pept_M20D_amidohydro"/>
    <property type="match status" value="1"/>
</dbReference>
<reference evidence="5" key="1">
    <citation type="submission" date="2012-09" db="EMBL/GenBank/DDBJ databases">
        <authorList>
            <person name="Weinstock G."/>
            <person name="Sodergren E."/>
            <person name="Clifton S."/>
            <person name="Fulton L."/>
            <person name="Fulton B."/>
            <person name="Courtney L."/>
            <person name="Fronick C."/>
            <person name="Harrison M."/>
            <person name="Strong C."/>
            <person name="Farmer C."/>
            <person name="Delehaunty K."/>
            <person name="Markovic C."/>
            <person name="Hall O."/>
            <person name="Minx P."/>
            <person name="Tomlinson C."/>
            <person name="Mitreva M."/>
            <person name="Nelson J."/>
            <person name="Hou S."/>
            <person name="Wollam A."/>
            <person name="Pepin K.H."/>
            <person name="Johnson M."/>
            <person name="Bhonagiri V."/>
            <person name="Nash W.E."/>
            <person name="Suruliraj S."/>
            <person name="Warren W."/>
            <person name="Chinwalla A."/>
            <person name="Mardis E.R."/>
            <person name="Wilson R.K."/>
        </authorList>
    </citation>
    <scope>NUCLEOTIDE SEQUENCE [LARGE SCALE GENOMIC DNA]</scope>
    <source>
        <strain evidence="5">OS1</strain>
    </source>
</reference>
<keyword evidence="1 4" id="KW-0378">Hydrolase</keyword>
<sequence length="398" mass="43520">MGRFDRLRERAKELQDQLVGWRRYLHQYPEVGLELPETEKFVVERLKEMGLDVRAGIAGHGVVAVLKGTKPGPTIAIRADMDALNLKEETGLPFASKVEGRMHGCGHDAHTAIALGAAKLLSEMASEFAGNVKFIFQPAEEGPGGAKPMIEDGALENPKVDAIIGLHTGCLWDYEKPGEVFVSYGPMMACLDRIDVKIKGKGAHGATPHKSVDSISVAAHAISAVQTVVSREINPLEPVVVTIGKIQGGTAYNIISQDVTFEGTVRALKQDIREFLDERIGEIIKGVASGMRAEVEYTYTYGYPPLSNDPEFTKRFVKVATEILGKDMVKEIPEPSMGGEDMAYFLNEVPGTFFFLAGCREVDGQIHPHHNSKFDIDENILWEGVLLLSATAIDFLSN</sequence>
<comment type="caution">
    <text evidence="4">The sequence shown here is derived from an EMBL/GenBank/DDBJ whole genome shotgun (WGS) entry which is preliminary data.</text>
</comment>
<gene>
    <name evidence="4" type="ORF">HMPREF1705_02922</name>
</gene>
<dbReference type="InterPro" id="IPR002933">
    <property type="entry name" value="Peptidase_M20"/>
</dbReference>
<name>A0A0T5X832_9BACT</name>
<dbReference type="GO" id="GO:0019877">
    <property type="term" value="P:diaminopimelate biosynthetic process"/>
    <property type="evidence" value="ECO:0007669"/>
    <property type="project" value="UniProtKB-ARBA"/>
</dbReference>
<dbReference type="AlphaFoldDB" id="A0A0T5X832"/>
<dbReference type="STRING" id="592015.HMPREF1705_02922"/>
<evidence type="ECO:0000259" key="3">
    <source>
        <dbReference type="Pfam" id="PF07687"/>
    </source>
</evidence>
<evidence type="ECO:0000313" key="5">
    <source>
        <dbReference type="Proteomes" id="UP000005273"/>
    </source>
</evidence>
<dbReference type="GO" id="GO:0046872">
    <property type="term" value="F:metal ion binding"/>
    <property type="evidence" value="ECO:0007669"/>
    <property type="project" value="UniProtKB-KW"/>
</dbReference>
<dbReference type="InterPro" id="IPR036264">
    <property type="entry name" value="Bact_exopeptidase_dim_dom"/>
</dbReference>
<dbReference type="InterPro" id="IPR017439">
    <property type="entry name" value="Amidohydrolase"/>
</dbReference>